<dbReference type="KEGG" id="vg:77937079"/>
<organism evidence="2 3">
    <name type="scientific">Pseudomonas phage vB_PaeM_PS119XW</name>
    <dbReference type="NCBI Taxonomy" id="2601632"/>
    <lineage>
        <taxon>Viruses</taxon>
        <taxon>Duplodnaviria</taxon>
        <taxon>Heunggongvirae</taxon>
        <taxon>Uroviricota</taxon>
        <taxon>Caudoviricetes</taxon>
        <taxon>Chimalliviridae</taxon>
        <taxon>Pawinskivirus</taxon>
        <taxon>Pawinskivirus PS119XW</taxon>
    </lineage>
</organism>
<protein>
    <submittedName>
        <fullName evidence="2">Uncharacterized protein</fullName>
    </submittedName>
</protein>
<dbReference type="EMBL" id="MN103543">
    <property type="protein sequence ID" value="QEM42058.1"/>
    <property type="molecule type" value="Genomic_DNA"/>
</dbReference>
<sequence length="130" mass="15138">MFIETLVNLCIIVAVIALAYTVVRFVFRIRKHFVVNVLHVRGAVSRKIPIKNKGNCYGLRDGRNQFYVVVRNGEVTYHKNLTNLEIDLISNDADTLYFKYHQVWLRGGGAYKFEEFDLKGNNNVIDWRTI</sequence>
<keyword evidence="3" id="KW-1185">Reference proteome</keyword>
<dbReference type="RefSeq" id="YP_010661069.1">
    <property type="nucleotide sequence ID" value="NC_070882.1"/>
</dbReference>
<dbReference type="Proteomes" id="UP000322144">
    <property type="component" value="Segment"/>
</dbReference>
<reference evidence="2 3" key="1">
    <citation type="submission" date="2019-06" db="EMBL/GenBank/DDBJ databases">
        <title>A distant relative of Phikzvirus genus phages from a therapeutic phage collection.</title>
        <authorList>
            <person name="Hejnowicz M.S."/>
            <person name="Dabrowski K."/>
            <person name="Gawor J."/>
            <person name="Weber-Dabrowska B."/>
            <person name="Gromadka R."/>
            <person name="Lobocka M.B."/>
        </authorList>
    </citation>
    <scope>NUCLEOTIDE SEQUENCE [LARGE SCALE GENOMIC DNA]</scope>
</reference>
<name>A0A5C1K7B3_9CAUD</name>
<keyword evidence="1" id="KW-0472">Membrane</keyword>
<accession>A0A5C1K7B3</accession>
<evidence type="ECO:0000256" key="1">
    <source>
        <dbReference type="SAM" id="Phobius"/>
    </source>
</evidence>
<keyword evidence="1" id="KW-1133">Transmembrane helix</keyword>
<evidence type="ECO:0000313" key="2">
    <source>
        <dbReference type="EMBL" id="QEM42058.1"/>
    </source>
</evidence>
<dbReference type="GeneID" id="77937079"/>
<keyword evidence="1" id="KW-0812">Transmembrane</keyword>
<proteinExistence type="predicted"/>
<evidence type="ECO:0000313" key="3">
    <source>
        <dbReference type="Proteomes" id="UP000322144"/>
    </source>
</evidence>
<feature type="transmembrane region" description="Helical" evidence="1">
    <location>
        <begin position="6"/>
        <end position="27"/>
    </location>
</feature>